<reference evidence="6 7" key="1">
    <citation type="submission" date="2022-07" db="EMBL/GenBank/DDBJ databases">
        <title>Methylomonas rivi sp. nov., Methylomonas rosea sp. nov., Methylomonas aureus sp. nov. and Methylomonas subterranea sp. nov., four novel methanotrophs isolated from a freshwater creek and the deep terrestrial subsurface.</title>
        <authorList>
            <person name="Abin C."/>
            <person name="Sankaranarayanan K."/>
            <person name="Garner C."/>
            <person name="Sindelar R."/>
            <person name="Kotary K."/>
            <person name="Garner R."/>
            <person name="Barclay S."/>
            <person name="Lawson P."/>
            <person name="Krumholz L."/>
        </authorList>
    </citation>
    <scope>NUCLEOTIDE SEQUENCE [LARGE SCALE GENOMIC DNA]</scope>
    <source>
        <strain evidence="6 7">SURF-2</strain>
    </source>
</reference>
<dbReference type="SUPFAM" id="SSF53901">
    <property type="entry name" value="Thiolase-like"/>
    <property type="match status" value="2"/>
</dbReference>
<dbReference type="PANTHER" id="PTHR11712">
    <property type="entry name" value="POLYKETIDE SYNTHASE-RELATED"/>
    <property type="match status" value="1"/>
</dbReference>
<comment type="caution">
    <text evidence="6">The sequence shown here is derived from an EMBL/GenBank/DDBJ whole genome shotgun (WGS) entry which is preliminary data.</text>
</comment>
<keyword evidence="6" id="KW-0012">Acyltransferase</keyword>
<evidence type="ECO:0000313" key="6">
    <source>
        <dbReference type="EMBL" id="MCQ8104212.1"/>
    </source>
</evidence>
<sequence length="400" mass="41492">MKQLPCIAPASITGYQCVSTAGDSLHELLAALLANRACLRPLSLFPPPFATVVGEVVSRLPDIGPNLQSYACRNAGLALHALGQDGMRAAVDAATARYGAGRVGVVLGTSTSGIYETENAYRVLAGAGAMPDDFSFLHTHTAQASAEFLWRELALQGPCYGISTACSSSAKALGAAQRLLAADICDAVLVAGVDSLCRLTLFGFNSLQLISPEACRPMDSGRRGINIGEAAALLLLERPDPGNAACPRLLAVGEASDAHHMSSPHPEGLGAAAAMTQALQLAGRRPEQVDYINLHATASQLNDLSEAKAVHRVFRRPPPCAGVKGLLGHTLGAAGAVEAVVSLLALEQGFLPGNCGLRRVDPLCDLPIVAEPRLNSRPRLILSNAFGFGGNNASVLLEAA</sequence>
<dbReference type="EC" id="2.3.1.179" evidence="6"/>
<dbReference type="EMBL" id="JANIBJ010000013">
    <property type="protein sequence ID" value="MCQ8104212.1"/>
    <property type="molecule type" value="Genomic_DNA"/>
</dbReference>
<comment type="pathway">
    <text evidence="1">Lipid metabolism; fatty acid biosynthesis.</text>
</comment>
<accession>A0ABT1TFG0</accession>
<evidence type="ECO:0000256" key="4">
    <source>
        <dbReference type="RuleBase" id="RU003694"/>
    </source>
</evidence>
<dbReference type="InterPro" id="IPR020841">
    <property type="entry name" value="PKS_Beta-ketoAc_synthase_dom"/>
</dbReference>
<organism evidence="6 7">
    <name type="scientific">Methylomonas subterranea</name>
    <dbReference type="NCBI Taxonomy" id="2952225"/>
    <lineage>
        <taxon>Bacteria</taxon>
        <taxon>Pseudomonadati</taxon>
        <taxon>Pseudomonadota</taxon>
        <taxon>Gammaproteobacteria</taxon>
        <taxon>Methylococcales</taxon>
        <taxon>Methylococcaceae</taxon>
        <taxon>Methylomonas</taxon>
    </lineage>
</organism>
<dbReference type="InterPro" id="IPR000794">
    <property type="entry name" value="Beta-ketoacyl_synthase"/>
</dbReference>
<name>A0ABT1TFG0_9GAMM</name>
<dbReference type="Pfam" id="PF00109">
    <property type="entry name" value="ketoacyl-synt"/>
    <property type="match status" value="1"/>
</dbReference>
<dbReference type="InterPro" id="IPR014031">
    <property type="entry name" value="Ketoacyl_synth_C"/>
</dbReference>
<dbReference type="GO" id="GO:0004315">
    <property type="term" value="F:3-oxoacyl-[acyl-carrier-protein] synthase activity"/>
    <property type="evidence" value="ECO:0007669"/>
    <property type="project" value="UniProtKB-EC"/>
</dbReference>
<dbReference type="Proteomes" id="UP001524499">
    <property type="component" value="Unassembled WGS sequence"/>
</dbReference>
<gene>
    <name evidence="6" type="ORF">NP590_08855</name>
</gene>
<dbReference type="NCBIfam" id="NF006618">
    <property type="entry name" value="PRK09185.1"/>
    <property type="match status" value="1"/>
</dbReference>
<dbReference type="PROSITE" id="PS00606">
    <property type="entry name" value="KS3_1"/>
    <property type="match status" value="1"/>
</dbReference>
<evidence type="ECO:0000256" key="1">
    <source>
        <dbReference type="ARBA" id="ARBA00005194"/>
    </source>
</evidence>
<protein>
    <submittedName>
        <fullName evidence="6">Beta-ketoacyl-ACP synthase</fullName>
        <ecNumber evidence="6">2.3.1.179</ecNumber>
    </submittedName>
</protein>
<dbReference type="PROSITE" id="PS52004">
    <property type="entry name" value="KS3_2"/>
    <property type="match status" value="1"/>
</dbReference>
<keyword evidence="3 4" id="KW-0808">Transferase</keyword>
<dbReference type="Pfam" id="PF02801">
    <property type="entry name" value="Ketoacyl-synt_C"/>
    <property type="match status" value="1"/>
</dbReference>
<evidence type="ECO:0000256" key="2">
    <source>
        <dbReference type="ARBA" id="ARBA00008467"/>
    </source>
</evidence>
<dbReference type="RefSeq" id="WP_256601990.1">
    <property type="nucleotide sequence ID" value="NZ_JANIBJ010000013.1"/>
</dbReference>
<evidence type="ECO:0000313" key="7">
    <source>
        <dbReference type="Proteomes" id="UP001524499"/>
    </source>
</evidence>
<comment type="similarity">
    <text evidence="2 4">Belongs to the thiolase-like superfamily. Beta-ketoacyl-ACP synthases family.</text>
</comment>
<dbReference type="Gene3D" id="3.40.47.10">
    <property type="match status" value="1"/>
</dbReference>
<dbReference type="PANTHER" id="PTHR11712:SF320">
    <property type="entry name" value="BETA-KETOACYL SYNTHASE"/>
    <property type="match status" value="1"/>
</dbReference>
<dbReference type="SMART" id="SM00825">
    <property type="entry name" value="PKS_KS"/>
    <property type="match status" value="1"/>
</dbReference>
<dbReference type="InterPro" id="IPR016039">
    <property type="entry name" value="Thiolase-like"/>
</dbReference>
<evidence type="ECO:0000259" key="5">
    <source>
        <dbReference type="PROSITE" id="PS52004"/>
    </source>
</evidence>
<evidence type="ECO:0000256" key="3">
    <source>
        <dbReference type="ARBA" id="ARBA00022679"/>
    </source>
</evidence>
<dbReference type="InterPro" id="IPR014030">
    <property type="entry name" value="Ketoacyl_synth_N"/>
</dbReference>
<feature type="domain" description="Ketosynthase family 3 (KS3)" evidence="5">
    <location>
        <begin position="7"/>
        <end position="399"/>
    </location>
</feature>
<proteinExistence type="inferred from homology"/>
<keyword evidence="7" id="KW-1185">Reference proteome</keyword>
<dbReference type="InterPro" id="IPR018201">
    <property type="entry name" value="Ketoacyl_synth_AS"/>
</dbReference>
<dbReference type="CDD" id="cd00834">
    <property type="entry name" value="KAS_I_II"/>
    <property type="match status" value="1"/>
</dbReference>